<evidence type="ECO:0008006" key="3">
    <source>
        <dbReference type="Google" id="ProtNLM"/>
    </source>
</evidence>
<name>A0ABQ0QE63_9PROT</name>
<protein>
    <recommendedName>
        <fullName evidence="3">Nucleoside 2-deoxyribosyltransferase</fullName>
    </recommendedName>
</protein>
<evidence type="ECO:0000313" key="1">
    <source>
        <dbReference type="EMBL" id="GBR15475.1"/>
    </source>
</evidence>
<gene>
    <name evidence="1" type="ORF">AA0228_2521</name>
</gene>
<dbReference type="Proteomes" id="UP001061070">
    <property type="component" value="Unassembled WGS sequence"/>
</dbReference>
<keyword evidence="2" id="KW-1185">Reference proteome</keyword>
<evidence type="ECO:0000313" key="2">
    <source>
        <dbReference type="Proteomes" id="UP001061070"/>
    </source>
</evidence>
<dbReference type="Gene3D" id="3.40.50.450">
    <property type="match status" value="1"/>
</dbReference>
<comment type="caution">
    <text evidence="1">The sequence shown here is derived from an EMBL/GenBank/DDBJ whole genome shotgun (WGS) entry which is preliminary data.</text>
</comment>
<dbReference type="RefSeq" id="WP_099182711.1">
    <property type="nucleotide sequence ID" value="NZ_BAQW01000013.1"/>
</dbReference>
<organism evidence="1 2">
    <name type="scientific">Gluconobacter frateurii NRIC 0228</name>
    <dbReference type="NCBI Taxonomy" id="1307946"/>
    <lineage>
        <taxon>Bacteria</taxon>
        <taxon>Pseudomonadati</taxon>
        <taxon>Pseudomonadota</taxon>
        <taxon>Alphaproteobacteria</taxon>
        <taxon>Acetobacterales</taxon>
        <taxon>Acetobacteraceae</taxon>
        <taxon>Gluconobacter</taxon>
    </lineage>
</organism>
<proteinExistence type="predicted"/>
<dbReference type="EMBL" id="BAQW01000013">
    <property type="protein sequence ID" value="GBR15475.1"/>
    <property type="molecule type" value="Genomic_DNA"/>
</dbReference>
<reference evidence="1" key="1">
    <citation type="submission" date="2013-04" db="EMBL/GenBank/DDBJ databases">
        <title>The genome sequencing project of 58 acetic acid bacteria.</title>
        <authorList>
            <person name="Okamoto-Kainuma A."/>
            <person name="Ishikawa M."/>
            <person name="Umino S."/>
            <person name="Koizumi Y."/>
            <person name="Shiwa Y."/>
            <person name="Yoshikawa H."/>
            <person name="Matsutani M."/>
            <person name="Matsushita K."/>
        </authorList>
    </citation>
    <scope>NUCLEOTIDE SEQUENCE</scope>
    <source>
        <strain evidence="1">NRIC 0228</strain>
    </source>
</reference>
<accession>A0ABQ0QE63</accession>
<sequence length="296" mass="34265">MTEVPKPKPTRKNETTANEVGNGICGIVMPISTMSDDYTKLHWSLVKEVIDTAIEKAGFQSRPAWVDPSKDVIHAKIIKNIYECEIIICDLSNLNPNVMLETGIRLSTKKPIIIITDGVTKPPFDINPIEYIEYPRNLNYKDTILFINELSSKILDTSELYRSGSYVPFMHHYTYDIVSPESRVITENQFIENEMREVKSIILKLLENQNKEISQKIPLRESKKLRYSVDNDESAKLIENELGKLLRDIKYDKVYEFTHDGEKELNIIFTIDRRNFSDYQLNVADKVFKWHGACKV</sequence>